<organism evidence="2 3">
    <name type="scientific">Modicella reniformis</name>
    <dbReference type="NCBI Taxonomy" id="1440133"/>
    <lineage>
        <taxon>Eukaryota</taxon>
        <taxon>Fungi</taxon>
        <taxon>Fungi incertae sedis</taxon>
        <taxon>Mucoromycota</taxon>
        <taxon>Mortierellomycotina</taxon>
        <taxon>Mortierellomycetes</taxon>
        <taxon>Mortierellales</taxon>
        <taxon>Mortierellaceae</taxon>
        <taxon>Modicella</taxon>
    </lineage>
</organism>
<evidence type="ECO:0000313" key="2">
    <source>
        <dbReference type="EMBL" id="KAG0005434.1"/>
    </source>
</evidence>
<evidence type="ECO:0000256" key="1">
    <source>
        <dbReference type="SAM" id="MobiDB-lite"/>
    </source>
</evidence>
<accession>A0A9P6MK24</accession>
<feature type="compositionally biased region" description="Polar residues" evidence="1">
    <location>
        <begin position="64"/>
        <end position="74"/>
    </location>
</feature>
<evidence type="ECO:0000313" key="3">
    <source>
        <dbReference type="Proteomes" id="UP000749646"/>
    </source>
</evidence>
<proteinExistence type="predicted"/>
<name>A0A9P6MK24_9FUNG</name>
<feature type="compositionally biased region" description="Acidic residues" evidence="1">
    <location>
        <begin position="52"/>
        <end position="63"/>
    </location>
</feature>
<sequence length="370" mass="41445">MSSQKSTISQLPVGGHFATTVWNLTTNSALAWELGLNMDDMEDLECLGDTDYVDDLDPSDSEQEGQNGNSTSQGTFRKAPSFFASYLKNPAGITLYQECRVVANLANILGPYVFKRRELPDGYITDSIPHVALRDPLVIIANRMLRLTGYAHFARRITPLISAGSLHDIALGSVGMYEVFCSQSAGRFDVLDTNDIPLTQVLDVTRILGRFGAFFDLRKTDTVCKDHGLVFADRRISRKWPRRRPLAEGRDQAFRKLVSGIRPLKRLCVLFSTFYGNRRILGIPFSIINVFTRPIQTEPAEILAIVKLPSAFTITAPRINEFSLTRKLESDKRRRLQQDNNENVQKALVDVSSKDQRISDATAVEDVDKA</sequence>
<reference evidence="2" key="1">
    <citation type="journal article" date="2020" name="Fungal Divers.">
        <title>Resolving the Mortierellaceae phylogeny through synthesis of multi-gene phylogenetics and phylogenomics.</title>
        <authorList>
            <person name="Vandepol N."/>
            <person name="Liber J."/>
            <person name="Desiro A."/>
            <person name="Na H."/>
            <person name="Kennedy M."/>
            <person name="Barry K."/>
            <person name="Grigoriev I.V."/>
            <person name="Miller A.N."/>
            <person name="O'Donnell K."/>
            <person name="Stajich J.E."/>
            <person name="Bonito G."/>
        </authorList>
    </citation>
    <scope>NUCLEOTIDE SEQUENCE</scope>
    <source>
        <strain evidence="2">MES-2147</strain>
    </source>
</reference>
<keyword evidence="3" id="KW-1185">Reference proteome</keyword>
<feature type="region of interest" description="Disordered" evidence="1">
    <location>
        <begin position="52"/>
        <end position="74"/>
    </location>
</feature>
<dbReference type="OrthoDB" id="2436324at2759"/>
<dbReference type="Proteomes" id="UP000749646">
    <property type="component" value="Unassembled WGS sequence"/>
</dbReference>
<gene>
    <name evidence="2" type="ORF">BGZ65_011175</name>
</gene>
<dbReference type="AlphaFoldDB" id="A0A9P6MK24"/>
<comment type="caution">
    <text evidence="2">The sequence shown here is derived from an EMBL/GenBank/DDBJ whole genome shotgun (WGS) entry which is preliminary data.</text>
</comment>
<protein>
    <submittedName>
        <fullName evidence="2">Uncharacterized protein</fullName>
    </submittedName>
</protein>
<dbReference type="EMBL" id="JAAAHW010000188">
    <property type="protein sequence ID" value="KAG0005434.1"/>
    <property type="molecule type" value="Genomic_DNA"/>
</dbReference>